<proteinExistence type="predicted"/>
<protein>
    <submittedName>
        <fullName evidence="1">Uncharacterized protein</fullName>
    </submittedName>
</protein>
<reference evidence="1 2" key="1">
    <citation type="journal article" date="2019" name="Nat. Ecol. Evol.">
        <title>Megaphylogeny resolves global patterns of mushroom evolution.</title>
        <authorList>
            <person name="Varga T."/>
            <person name="Krizsan K."/>
            <person name="Foldi C."/>
            <person name="Dima B."/>
            <person name="Sanchez-Garcia M."/>
            <person name="Sanchez-Ramirez S."/>
            <person name="Szollosi G.J."/>
            <person name="Szarkandi J.G."/>
            <person name="Papp V."/>
            <person name="Albert L."/>
            <person name="Andreopoulos W."/>
            <person name="Angelini C."/>
            <person name="Antonin V."/>
            <person name="Barry K.W."/>
            <person name="Bougher N.L."/>
            <person name="Buchanan P."/>
            <person name="Buyck B."/>
            <person name="Bense V."/>
            <person name="Catcheside P."/>
            <person name="Chovatia M."/>
            <person name="Cooper J."/>
            <person name="Damon W."/>
            <person name="Desjardin D."/>
            <person name="Finy P."/>
            <person name="Geml J."/>
            <person name="Haridas S."/>
            <person name="Hughes K."/>
            <person name="Justo A."/>
            <person name="Karasinski D."/>
            <person name="Kautmanova I."/>
            <person name="Kiss B."/>
            <person name="Kocsube S."/>
            <person name="Kotiranta H."/>
            <person name="LaButti K.M."/>
            <person name="Lechner B.E."/>
            <person name="Liimatainen K."/>
            <person name="Lipzen A."/>
            <person name="Lukacs Z."/>
            <person name="Mihaltcheva S."/>
            <person name="Morgado L.N."/>
            <person name="Niskanen T."/>
            <person name="Noordeloos M.E."/>
            <person name="Ohm R.A."/>
            <person name="Ortiz-Santana B."/>
            <person name="Ovrebo C."/>
            <person name="Racz N."/>
            <person name="Riley R."/>
            <person name="Savchenko A."/>
            <person name="Shiryaev A."/>
            <person name="Soop K."/>
            <person name="Spirin V."/>
            <person name="Szebenyi C."/>
            <person name="Tomsovsky M."/>
            <person name="Tulloss R.E."/>
            <person name="Uehling J."/>
            <person name="Grigoriev I.V."/>
            <person name="Vagvolgyi C."/>
            <person name="Papp T."/>
            <person name="Martin F.M."/>
            <person name="Miettinen O."/>
            <person name="Hibbett D.S."/>
            <person name="Nagy L.G."/>
        </authorList>
    </citation>
    <scope>NUCLEOTIDE SEQUENCE [LARGE SCALE GENOMIC DNA]</scope>
    <source>
        <strain evidence="1 2">NL-1719</strain>
    </source>
</reference>
<sequence length="463" mass="50649">MSQPILVGLALRDVISCLQAVYPAVLYPRGTRERFFTDWDVLVVLRLLLNRVTTKATLPGGFNMNLIGKPHIYLGLGDYLSRANRNTPLPYFELGQALIAWGVAILAIPDPSDEGPLADTKAYLWRTATDCGALLPHMVPTNTLAAGAFPSQSETIAMPPPGSTRTPAVVTTSNRVPRAASTIPDLPQVEPPSPIANTAGPSTGQHTILPPNLQTPANTNPLGAWKSAFFNSRQSRSYSGDPQDQTERRNQKQKEMLMLDQLERKERGVAAETEQEKEPLKRLAVAKPKRKNAVDPPLIIGNYIRMNLCRPCQENKTIDKCITPNDQRLNKRDCLECIASGAPCTRTNIEAPTWPVQPSARGLKSNAPPTPSSAPPLPPSAPVTLIPQNLVDQVMDFDRQVSTLAKTYSSTYETHEERIQNIRLRMSQLTVQVGAATAHLPPEPQQQRRPSTRKPAKSGGSAP</sequence>
<name>A0ACD3A0Q9_9AGAR</name>
<keyword evidence="2" id="KW-1185">Reference proteome</keyword>
<accession>A0ACD3A0Q9</accession>
<dbReference type="EMBL" id="ML209033">
    <property type="protein sequence ID" value="TFK59265.1"/>
    <property type="molecule type" value="Genomic_DNA"/>
</dbReference>
<evidence type="ECO:0000313" key="1">
    <source>
        <dbReference type="EMBL" id="TFK59265.1"/>
    </source>
</evidence>
<organism evidence="1 2">
    <name type="scientific">Pluteus cervinus</name>
    <dbReference type="NCBI Taxonomy" id="181527"/>
    <lineage>
        <taxon>Eukaryota</taxon>
        <taxon>Fungi</taxon>
        <taxon>Dikarya</taxon>
        <taxon>Basidiomycota</taxon>
        <taxon>Agaricomycotina</taxon>
        <taxon>Agaricomycetes</taxon>
        <taxon>Agaricomycetidae</taxon>
        <taxon>Agaricales</taxon>
        <taxon>Pluteineae</taxon>
        <taxon>Pluteaceae</taxon>
        <taxon>Pluteus</taxon>
    </lineage>
</organism>
<dbReference type="Proteomes" id="UP000308600">
    <property type="component" value="Unassembled WGS sequence"/>
</dbReference>
<gene>
    <name evidence="1" type="ORF">BDN72DRAFT_946486</name>
</gene>
<evidence type="ECO:0000313" key="2">
    <source>
        <dbReference type="Proteomes" id="UP000308600"/>
    </source>
</evidence>